<reference evidence="7 8" key="1">
    <citation type="journal article" date="2018" name="Evol. Lett.">
        <title>Horizontal gene cluster transfer increased hallucinogenic mushroom diversity.</title>
        <authorList>
            <person name="Reynolds H.T."/>
            <person name="Vijayakumar V."/>
            <person name="Gluck-Thaler E."/>
            <person name="Korotkin H.B."/>
            <person name="Matheny P.B."/>
            <person name="Slot J.C."/>
        </authorList>
    </citation>
    <scope>NUCLEOTIDE SEQUENCE [LARGE SCALE GENOMIC DNA]</scope>
    <source>
        <strain evidence="7 8">SRW20</strain>
    </source>
</reference>
<dbReference type="Pfam" id="PF01753">
    <property type="entry name" value="zf-MYND"/>
    <property type="match status" value="3"/>
</dbReference>
<feature type="region of interest" description="Disordered" evidence="5">
    <location>
        <begin position="1486"/>
        <end position="1508"/>
    </location>
</feature>
<protein>
    <recommendedName>
        <fullName evidence="6">MYND-type domain-containing protein</fullName>
    </recommendedName>
</protein>
<sequence length="1955" mass="223017">MSLKALLDILDILDSDSDFRQHNPNHIHACARCYKPTPNMSTCARCQKADWPKHKSFCAEAADAGLANICKFMQRFHDKTKLTLGHYQQSAILHKLRSLNLEISRETTFKITFYVGFEPVDIQDLRKIIKSPTFVDSGKRPLGMLQILDLDVSSQPSAVAMSKPDLANAQRTLDSFGLGFSKCPIVLIDMAYLKSDAQGRVQKHFFSTAAPLFFTNTCFADNPYSITIPSISGNSQGVEKPRSLNSCLEYINMSIRNDHQNQYHARTKMSREDMKVLHMALRGKDSALSNVLVLSYALKIQPRSTMNQVQAKALTDAFFNMFIADASADVDQDSDEEDKPNRRGIRVCSNCHKEAPKISTCAGCKAARYCSRQCQKEAWPDHKEFCAKAADMGLIPVLKFMQRFYNSSLRSYFEYAILYKMRSKGLEFSKEKTVMAMFFVGFEPVDLQDFRSVITSPAYVERGRRPLGMLQILNLSVTSISTKEVTSRPDYPSLRQSLIARSCSFLPVIIICFVHRRLDAQFQHQDYPWEICTSFAFFDPSVADRPQTITIPGMSGGGQGVKKRKSADTCLEYINMSVRLDHQNQHRVRRKMSREDVQALRRVMEPKHERSVEVGLEMGYMHKIHREDVYESMPETKRLKEMLSDIDVPVRPLLPSSIGPALRKDIAEGIEKVPDMEVTVKKDNGEQVIVKVEVGNTMTLGELKGMGEKEILQTVDMDDVVNLYDTVGSSALQIATTYFTMSSASFFDFVDSDFSEVIRKKKEDCVRPCSRCLEPTPNMRACAGVRLQSFQCDNRQIFKSLVKCKAIKYCSRECQKEDWPQHKLLCTKATEVDLANVCRFLQRFFKKMTRSLDYHFQSAILHKIRSLGLEISRETTFKATFFVGFEPVDLHDFGNILYSPTFLDGGRLPQGMLQILDLTVSSEPSAEAMSRADRARLREFLDESGLSSIPIVLIHFGYFKPDDHGEIQNYAYSTAIPFFFTDTSDADRAQAITVPSISSNNIEGVKKLKSFDSCLEYINMTIRQDHQNQYHARMKMTRQDMKALHMALRGKGDMSLTGLSLTYLRKFRREDIYDLIPETKRIKTISDVILRDLALDDCGTYPSPGQVHQSEADRAGCIDARTIMDQAQVEALTEAFLGMFASDTADQDSDQEDKPNRVHSCSNCDKEAPKMFACSKCKAAKYCSKQCQKEDWPHHKEFCAKAAEIGLVPVIKNMRRFYHSSLHPYFEYAILYKMRAMNLEFSKEKTVAAVFFVGFEPVDLQDFRNILISPEFVESGRRPLGMPQILNLSITSIPTEEAMNKSDYASTRQSQIERGCSFLPIIVIYFAHRRPDANSQIQDYPWGLCTPFTFFDLSVADRPQTITIPTMSGSGHGIKKRKSADTCLEYINMSVRLDHQNQHHVRKKMSREDVKALQRTMRGRRSEVSIGLEIGYMHKIYREDIYESMPETKRLKEIISEGVPFVQKLTMDQAEIKALKEAILRISTSDTSADADQDTDQEDKPNRVHSCSNCDQEAPRMFTCSKVRSSALRLANAMKLTDLSMFKCKDAKYCSKEVGPLFPSDQYIEMTTYAWPVTHLQFSARRKTVPTRRPDHKGFCAQATKMALVPVVKNMRQFYHSSLHPFFEYAILYKMRAKNLEFSNEKTVVALFSVGFEPVDLQDFRNILILPEPDKTKCQKDDWPEHKVICATATEMGLAFVRKFMLRFYMNKDLFPMFHAAILHEFRSERLEFSPETTLKATFVIGMEPADINDFRNIMTSPSFVDSGDPPIGMLQILAIRVSSEPAAIQDRAQYTRLRERLDNGTLLGPIQPIIKWEVIYTRPTVPSELQNHAWSTLSPFLFPNIAAADYPNQLTIPSLNANGNSVTKLRTSASCLEYINMSIRLDFQNRHCARSKMQREDMKALHKLLSGKNIILSSLLDPGYMRKICHEDVYDLIPETKRLRNLKRQDNVFSRLRA</sequence>
<gene>
    <name evidence="7" type="ORF">CVT26_013554</name>
</gene>
<dbReference type="InterPro" id="IPR002893">
    <property type="entry name" value="Znf_MYND"/>
</dbReference>
<dbReference type="GO" id="GO:0005634">
    <property type="term" value="C:nucleus"/>
    <property type="evidence" value="ECO:0007669"/>
    <property type="project" value="TreeGrafter"/>
</dbReference>
<dbReference type="OrthoDB" id="3149405at2759"/>
<dbReference type="InterPro" id="IPR058518">
    <property type="entry name" value="DUF8205"/>
</dbReference>
<proteinExistence type="predicted"/>
<dbReference type="STRING" id="231916.A0A409YX06"/>
<keyword evidence="8" id="KW-1185">Reference proteome</keyword>
<dbReference type="GO" id="GO:0008270">
    <property type="term" value="F:zinc ion binding"/>
    <property type="evidence" value="ECO:0007669"/>
    <property type="project" value="UniProtKB-KW"/>
</dbReference>
<evidence type="ECO:0000313" key="8">
    <source>
        <dbReference type="Proteomes" id="UP000284706"/>
    </source>
</evidence>
<dbReference type="Pfam" id="PF26632">
    <property type="entry name" value="DUF8205"/>
    <property type="match status" value="6"/>
</dbReference>
<keyword evidence="3" id="KW-0862">Zinc</keyword>
<keyword evidence="1" id="KW-0479">Metal-binding</keyword>
<comment type="caution">
    <text evidence="7">The sequence shown here is derived from an EMBL/GenBank/DDBJ whole genome shotgun (WGS) entry which is preliminary data.</text>
</comment>
<evidence type="ECO:0000256" key="5">
    <source>
        <dbReference type="SAM" id="MobiDB-lite"/>
    </source>
</evidence>
<accession>A0A409YX06</accession>
<keyword evidence="2 4" id="KW-0863">Zinc-finger</keyword>
<dbReference type="EMBL" id="NHYE01000103">
    <property type="protein sequence ID" value="PPR07530.1"/>
    <property type="molecule type" value="Genomic_DNA"/>
</dbReference>
<dbReference type="SUPFAM" id="SSF144232">
    <property type="entry name" value="HIT/MYND zinc finger-like"/>
    <property type="match status" value="3"/>
</dbReference>
<evidence type="ECO:0000259" key="6">
    <source>
        <dbReference type="PROSITE" id="PS50865"/>
    </source>
</evidence>
<dbReference type="InParanoid" id="A0A409YX06"/>
<dbReference type="InterPro" id="IPR024119">
    <property type="entry name" value="TF_DEAF-1"/>
</dbReference>
<dbReference type="PANTHER" id="PTHR10237">
    <property type="entry name" value="DEFORMED EPIDERMAL AUTOREGULATORY FACTOR 1 HOMOLOG SUPPRESSIN"/>
    <property type="match status" value="1"/>
</dbReference>
<dbReference type="Gene3D" id="6.10.140.2220">
    <property type="match status" value="3"/>
</dbReference>
<evidence type="ECO:0000256" key="3">
    <source>
        <dbReference type="ARBA" id="ARBA00022833"/>
    </source>
</evidence>
<evidence type="ECO:0000256" key="2">
    <source>
        <dbReference type="ARBA" id="ARBA00022771"/>
    </source>
</evidence>
<dbReference type="GO" id="GO:0000981">
    <property type="term" value="F:DNA-binding transcription factor activity, RNA polymerase II-specific"/>
    <property type="evidence" value="ECO:0007669"/>
    <property type="project" value="TreeGrafter"/>
</dbReference>
<evidence type="ECO:0000256" key="1">
    <source>
        <dbReference type="ARBA" id="ARBA00022723"/>
    </source>
</evidence>
<evidence type="ECO:0000256" key="4">
    <source>
        <dbReference type="PROSITE-ProRule" id="PRU00134"/>
    </source>
</evidence>
<feature type="domain" description="MYND-type" evidence="6">
    <location>
        <begin position="348"/>
        <end position="386"/>
    </location>
</feature>
<dbReference type="PANTHER" id="PTHR10237:SF14">
    <property type="entry name" value="MYND-TYPE DOMAIN-CONTAINING PROTEIN"/>
    <property type="match status" value="1"/>
</dbReference>
<name>A0A409YX06_9AGAR</name>
<feature type="domain" description="MYND-type" evidence="6">
    <location>
        <begin position="769"/>
        <end position="826"/>
    </location>
</feature>
<dbReference type="PROSITE" id="PS50865">
    <property type="entry name" value="ZF_MYND_2"/>
    <property type="match status" value="3"/>
</dbReference>
<organism evidence="7 8">
    <name type="scientific">Gymnopilus dilepis</name>
    <dbReference type="NCBI Taxonomy" id="231916"/>
    <lineage>
        <taxon>Eukaryota</taxon>
        <taxon>Fungi</taxon>
        <taxon>Dikarya</taxon>
        <taxon>Basidiomycota</taxon>
        <taxon>Agaricomycotina</taxon>
        <taxon>Agaricomycetes</taxon>
        <taxon>Agaricomycetidae</taxon>
        <taxon>Agaricales</taxon>
        <taxon>Agaricineae</taxon>
        <taxon>Hymenogastraceae</taxon>
        <taxon>Gymnopilus</taxon>
    </lineage>
</organism>
<dbReference type="PROSITE" id="PS01360">
    <property type="entry name" value="ZF_MYND_1"/>
    <property type="match status" value="1"/>
</dbReference>
<feature type="domain" description="MYND-type" evidence="6">
    <location>
        <begin position="1161"/>
        <end position="1199"/>
    </location>
</feature>
<dbReference type="Proteomes" id="UP000284706">
    <property type="component" value="Unassembled WGS sequence"/>
</dbReference>
<evidence type="ECO:0000313" key="7">
    <source>
        <dbReference type="EMBL" id="PPR07530.1"/>
    </source>
</evidence>